<reference evidence="6" key="1">
    <citation type="journal article" date="2020" name="Stud. Mycol.">
        <title>101 Dothideomycetes genomes: a test case for predicting lifestyles and emergence of pathogens.</title>
        <authorList>
            <person name="Haridas S."/>
            <person name="Albert R."/>
            <person name="Binder M."/>
            <person name="Bloem J."/>
            <person name="Labutti K."/>
            <person name="Salamov A."/>
            <person name="Andreopoulos B."/>
            <person name="Baker S."/>
            <person name="Barry K."/>
            <person name="Bills G."/>
            <person name="Bluhm B."/>
            <person name="Cannon C."/>
            <person name="Castanera R."/>
            <person name="Culley D."/>
            <person name="Daum C."/>
            <person name="Ezra D."/>
            <person name="Gonzalez J."/>
            <person name="Henrissat B."/>
            <person name="Kuo A."/>
            <person name="Liang C."/>
            <person name="Lipzen A."/>
            <person name="Lutzoni F."/>
            <person name="Magnuson J."/>
            <person name="Mondo S."/>
            <person name="Nolan M."/>
            <person name="Ohm R."/>
            <person name="Pangilinan J."/>
            <person name="Park H.-J."/>
            <person name="Ramirez L."/>
            <person name="Alfaro M."/>
            <person name="Sun H."/>
            <person name="Tritt A."/>
            <person name="Yoshinaga Y."/>
            <person name="Zwiers L.-H."/>
            <person name="Turgeon B."/>
            <person name="Goodwin S."/>
            <person name="Spatafora J."/>
            <person name="Crous P."/>
            <person name="Grigoriev I."/>
        </authorList>
    </citation>
    <scope>NUCLEOTIDE SEQUENCE</scope>
    <source>
        <strain evidence="6">CBS 279.74</strain>
    </source>
</reference>
<name>A0A6G1K9U7_9PLEO</name>
<feature type="chain" id="PRO_5026047370" evidence="4">
    <location>
        <begin position="19"/>
        <end position="429"/>
    </location>
</feature>
<dbReference type="SUPFAM" id="SSF51905">
    <property type="entry name" value="FAD/NAD(P)-binding domain"/>
    <property type="match status" value="1"/>
</dbReference>
<sequence>MSLNILVVGAGVAGPALAVFLQSANPKHNITIVERYPLLRVAGQQIDLKSQGIPILKKMGLLETVKALCVAEKGADVVDTNGKLVAHFGINKAAEGGQRGLTSEYEIMRGDLVDVLYQRSLKQREEINKELGTEGTGSLTYEFGKTVTSLDNSDEGVDVNFSDGQKKRYDLVVGADGQGSRTRKMAFGQDGNDEAFNSIGVHTAYYSIPRVEGEGEMAQLFFSTGSRFVMTRNSDRPMTQVYLFIMKDSERFRTVHRETIEKQKEVWRESFKGAGWQTDRLLAGLSSCQDWYAHEIAQIKMKSWYTGRVVLLGDAGYSPSPFTGMGTTASLVGAYILAGELARNGKNVGAALENYNQIPRPPIDECQRMPSSVGKFFPTSKVGVWILNKSAWALAGLRLDERIARWFPAPKQETGWKIPEYPELNLEKA</sequence>
<evidence type="ECO:0000256" key="2">
    <source>
        <dbReference type="ARBA" id="ARBA00022827"/>
    </source>
</evidence>
<evidence type="ECO:0000256" key="4">
    <source>
        <dbReference type="SAM" id="SignalP"/>
    </source>
</evidence>
<dbReference type="InterPro" id="IPR051704">
    <property type="entry name" value="FAD_aromatic-hydroxylase"/>
</dbReference>
<dbReference type="GO" id="GO:0016491">
    <property type="term" value="F:oxidoreductase activity"/>
    <property type="evidence" value="ECO:0007669"/>
    <property type="project" value="UniProtKB-KW"/>
</dbReference>
<evidence type="ECO:0000256" key="3">
    <source>
        <dbReference type="ARBA" id="ARBA00023002"/>
    </source>
</evidence>
<keyword evidence="3" id="KW-0560">Oxidoreductase</keyword>
<dbReference type="PANTHER" id="PTHR46865">
    <property type="entry name" value="OXIDOREDUCTASE-RELATED"/>
    <property type="match status" value="1"/>
</dbReference>
<protein>
    <submittedName>
        <fullName evidence="6">FAD/NAD(P)-binding domain-containing protein</fullName>
    </submittedName>
</protein>
<dbReference type="Proteomes" id="UP000799428">
    <property type="component" value="Unassembled WGS sequence"/>
</dbReference>
<evidence type="ECO:0000313" key="6">
    <source>
        <dbReference type="EMBL" id="KAF2709137.1"/>
    </source>
</evidence>
<dbReference type="Pfam" id="PF01494">
    <property type="entry name" value="FAD_binding_3"/>
    <property type="match status" value="1"/>
</dbReference>
<evidence type="ECO:0000313" key="7">
    <source>
        <dbReference type="Proteomes" id="UP000799428"/>
    </source>
</evidence>
<feature type="domain" description="FAD-binding" evidence="5">
    <location>
        <begin position="4"/>
        <end position="358"/>
    </location>
</feature>
<keyword evidence="2" id="KW-0274">FAD</keyword>
<dbReference type="EMBL" id="MU005771">
    <property type="protein sequence ID" value="KAF2709137.1"/>
    <property type="molecule type" value="Genomic_DNA"/>
</dbReference>
<evidence type="ECO:0000256" key="1">
    <source>
        <dbReference type="ARBA" id="ARBA00022630"/>
    </source>
</evidence>
<gene>
    <name evidence="6" type="ORF">K504DRAFT_380481</name>
</gene>
<feature type="signal peptide" evidence="4">
    <location>
        <begin position="1"/>
        <end position="18"/>
    </location>
</feature>
<dbReference type="PANTHER" id="PTHR46865:SF7">
    <property type="entry name" value="MONOOXYGENASE, PUTATIVE (AFU_ORTHOLOGUE AFUA_8G07040)-RELATED"/>
    <property type="match status" value="1"/>
</dbReference>
<organism evidence="6 7">
    <name type="scientific">Pleomassaria siparia CBS 279.74</name>
    <dbReference type="NCBI Taxonomy" id="1314801"/>
    <lineage>
        <taxon>Eukaryota</taxon>
        <taxon>Fungi</taxon>
        <taxon>Dikarya</taxon>
        <taxon>Ascomycota</taxon>
        <taxon>Pezizomycotina</taxon>
        <taxon>Dothideomycetes</taxon>
        <taxon>Pleosporomycetidae</taxon>
        <taxon>Pleosporales</taxon>
        <taxon>Pleomassariaceae</taxon>
        <taxon>Pleomassaria</taxon>
    </lineage>
</organism>
<proteinExistence type="predicted"/>
<keyword evidence="4" id="KW-0732">Signal</keyword>
<dbReference type="GO" id="GO:0071949">
    <property type="term" value="F:FAD binding"/>
    <property type="evidence" value="ECO:0007669"/>
    <property type="project" value="InterPro"/>
</dbReference>
<dbReference type="OrthoDB" id="655030at2759"/>
<dbReference type="Gene3D" id="3.50.50.60">
    <property type="entry name" value="FAD/NAD(P)-binding domain"/>
    <property type="match status" value="1"/>
</dbReference>
<dbReference type="PRINTS" id="PR00420">
    <property type="entry name" value="RNGMNOXGNASE"/>
</dbReference>
<accession>A0A6G1K9U7</accession>
<dbReference type="InterPro" id="IPR002938">
    <property type="entry name" value="FAD-bd"/>
</dbReference>
<dbReference type="InterPro" id="IPR036188">
    <property type="entry name" value="FAD/NAD-bd_sf"/>
</dbReference>
<keyword evidence="1" id="KW-0285">Flavoprotein</keyword>
<evidence type="ECO:0000259" key="5">
    <source>
        <dbReference type="Pfam" id="PF01494"/>
    </source>
</evidence>
<dbReference type="AlphaFoldDB" id="A0A6G1K9U7"/>
<keyword evidence="7" id="KW-1185">Reference proteome</keyword>